<gene>
    <name evidence="1" type="ORF">FFL01_15370</name>
</gene>
<dbReference type="AlphaFoldDB" id="A0A4Y4AUV0"/>
<dbReference type="Proteomes" id="UP000316775">
    <property type="component" value="Unassembled WGS sequence"/>
</dbReference>
<organism evidence="1 2">
    <name type="scientific">Flavobacterium flevense</name>
    <dbReference type="NCBI Taxonomy" id="983"/>
    <lineage>
        <taxon>Bacteria</taxon>
        <taxon>Pseudomonadati</taxon>
        <taxon>Bacteroidota</taxon>
        <taxon>Flavobacteriia</taxon>
        <taxon>Flavobacteriales</taxon>
        <taxon>Flavobacteriaceae</taxon>
        <taxon>Flavobacterium</taxon>
    </lineage>
</organism>
<proteinExistence type="predicted"/>
<evidence type="ECO:0000313" key="1">
    <source>
        <dbReference type="EMBL" id="GEC71998.1"/>
    </source>
</evidence>
<comment type="caution">
    <text evidence="1">The sequence shown here is derived from an EMBL/GenBank/DDBJ whole genome shotgun (WGS) entry which is preliminary data.</text>
</comment>
<accession>A0A4Y4AUV0</accession>
<evidence type="ECO:0008006" key="3">
    <source>
        <dbReference type="Google" id="ProtNLM"/>
    </source>
</evidence>
<dbReference type="SUPFAM" id="SSF46626">
    <property type="entry name" value="Cytochrome c"/>
    <property type="match status" value="1"/>
</dbReference>
<keyword evidence="2" id="KW-1185">Reference proteome</keyword>
<protein>
    <recommendedName>
        <fullName evidence="3">Cytochrome c domain-containing protein</fullName>
    </recommendedName>
</protein>
<reference evidence="1 2" key="1">
    <citation type="submission" date="2019-06" db="EMBL/GenBank/DDBJ databases">
        <title>Whole genome shotgun sequence of Flavobacterium flevense NBRC 14960.</title>
        <authorList>
            <person name="Hosoyama A."/>
            <person name="Uohara A."/>
            <person name="Ohji S."/>
            <person name="Ichikawa N."/>
        </authorList>
    </citation>
    <scope>NUCLEOTIDE SEQUENCE [LARGE SCALE GENOMIC DNA]</scope>
    <source>
        <strain evidence="1 2">NBRC 14960</strain>
    </source>
</reference>
<sequence>MKRKIQLMALMLPFSLLLINCSSTRKGNSGYVDIKKISYTSDIKPLIENSCTPCHIPPQGKKEAFDSYEHVKENIGAIISRVKLPQDDRKFMPPVNKKPALTDAQVAVLTEWQQQNMPE</sequence>
<dbReference type="InterPro" id="IPR036909">
    <property type="entry name" value="Cyt_c-like_dom_sf"/>
</dbReference>
<dbReference type="OrthoDB" id="9786191at2"/>
<dbReference type="EMBL" id="BJNP01000013">
    <property type="protein sequence ID" value="GEC71998.1"/>
    <property type="molecule type" value="Genomic_DNA"/>
</dbReference>
<evidence type="ECO:0000313" key="2">
    <source>
        <dbReference type="Proteomes" id="UP000316775"/>
    </source>
</evidence>
<name>A0A4Y4AUV0_9FLAO</name>
<dbReference type="RefSeq" id="WP_073241988.1">
    <property type="nucleotide sequence ID" value="NZ_BJNP01000013.1"/>
</dbReference>
<dbReference type="GO" id="GO:0009055">
    <property type="term" value="F:electron transfer activity"/>
    <property type="evidence" value="ECO:0007669"/>
    <property type="project" value="InterPro"/>
</dbReference>
<dbReference type="GO" id="GO:0020037">
    <property type="term" value="F:heme binding"/>
    <property type="evidence" value="ECO:0007669"/>
    <property type="project" value="InterPro"/>
</dbReference>
<dbReference type="STRING" id="983.SAMN05443543_10233"/>